<keyword evidence="8" id="KW-1185">Reference proteome</keyword>
<protein>
    <submittedName>
        <fullName evidence="7">Arylsulfatase</fullName>
    </submittedName>
</protein>
<dbReference type="AlphaFoldDB" id="A0A846XCS2"/>
<keyword evidence="4" id="KW-0106">Calcium</keyword>
<comment type="similarity">
    <text evidence="1">Belongs to the sulfatase family.</text>
</comment>
<evidence type="ECO:0000259" key="6">
    <source>
        <dbReference type="Pfam" id="PF00884"/>
    </source>
</evidence>
<keyword evidence="2" id="KW-0479">Metal-binding</keyword>
<evidence type="ECO:0000256" key="5">
    <source>
        <dbReference type="SAM" id="MobiDB-lite"/>
    </source>
</evidence>
<keyword evidence="3" id="KW-0378">Hydrolase</keyword>
<feature type="region of interest" description="Disordered" evidence="5">
    <location>
        <begin position="1"/>
        <end position="30"/>
    </location>
</feature>
<dbReference type="EMBL" id="JAAXOO010000002">
    <property type="protein sequence ID" value="NKY33207.1"/>
    <property type="molecule type" value="Genomic_DNA"/>
</dbReference>
<name>A0A846XCS2_9NOCA</name>
<evidence type="ECO:0000313" key="8">
    <source>
        <dbReference type="Proteomes" id="UP000565715"/>
    </source>
</evidence>
<accession>A0A846XCS2</accession>
<evidence type="ECO:0000313" key="7">
    <source>
        <dbReference type="EMBL" id="NKY33207.1"/>
    </source>
</evidence>
<dbReference type="InterPro" id="IPR050738">
    <property type="entry name" value="Sulfatase"/>
</dbReference>
<evidence type="ECO:0000256" key="3">
    <source>
        <dbReference type="ARBA" id="ARBA00022801"/>
    </source>
</evidence>
<organism evidence="7 8">
    <name type="scientific">Nocardia speluncae</name>
    <dbReference type="NCBI Taxonomy" id="419477"/>
    <lineage>
        <taxon>Bacteria</taxon>
        <taxon>Bacillati</taxon>
        <taxon>Actinomycetota</taxon>
        <taxon>Actinomycetes</taxon>
        <taxon>Mycobacteriales</taxon>
        <taxon>Nocardiaceae</taxon>
        <taxon>Nocardia</taxon>
    </lineage>
</organism>
<gene>
    <name evidence="7" type="ORF">HGA13_09015</name>
</gene>
<dbReference type="InterPro" id="IPR017850">
    <property type="entry name" value="Alkaline_phosphatase_core_sf"/>
</dbReference>
<evidence type="ECO:0000256" key="4">
    <source>
        <dbReference type="ARBA" id="ARBA00022837"/>
    </source>
</evidence>
<dbReference type="InterPro" id="IPR013320">
    <property type="entry name" value="ConA-like_dom_sf"/>
</dbReference>
<dbReference type="GO" id="GO:0046872">
    <property type="term" value="F:metal ion binding"/>
    <property type="evidence" value="ECO:0007669"/>
    <property type="project" value="UniProtKB-KW"/>
</dbReference>
<dbReference type="PROSITE" id="PS00523">
    <property type="entry name" value="SULFATASE_1"/>
    <property type="match status" value="1"/>
</dbReference>
<sequence>MTASSSSARTGVTRREPGNSDAPEWPALPAAPAEAPNVVVIMTDDVGYGASSTFGGPVPTPTLDALADRGLRYTQFHTTAMCSPTRAALMTGRNHHRVGAGRVTEMALAYDGYTSVIPDSAATIAEILRSNGYSTAHFGKYHNVPVYETGPAGPFDHWPTNMGFEHFYGFLGGSTNNWAPALHLNTTTVEPPTDDPSYHIEKDLADKAIAWIRRLKSVAPATPFFLQYATAACHAPHHAPPEWISRFSGRFDRGWDAVREETLSRQKDLGVVPAGTRLTERPAQIPAWDSLSADHKTVATRMMEVYAASLAYADAQIGRVLDELERIGELDNTLVIYIQGDNGASPEGGANGLLNEMTYVNRMEDSIETLLEHLDELGGPLHYNHFPAGWAHATDSPFQWFKMVASHFGGTRNGMALSLPARIADAGGVRTQFHHVIDIVPTILDVIGIDAPAVVRGVPQVPMDGVPMTYTFDGPEQPSTRTTQYFELMGNLAIYHDGWVAATTPTEMPWEYSADIPSIDDRQWELYHVAEDYSQSRDLAAMHPDRLRSLVDLFWAEAEDNHVLPIISGKASRPGPPKPNPTEGRTIFTYYPGTTRVPPGAAPDITNRSFTITADVVVDSGRTNGILLSQGGRFGGHALYFLDGRIVYHYNLLGRERYVVVSDSAVAAGKHIISAGLELHDADRGSGATVTLLCDGIPVGNGNIDHTAPWRVNYIEGLNVGQDTGSPVSEDYRVPFAFPDTLNSVTLEFS</sequence>
<dbReference type="InterPro" id="IPR024607">
    <property type="entry name" value="Sulfatase_CS"/>
</dbReference>
<proteinExistence type="inferred from homology"/>
<reference evidence="7 8" key="1">
    <citation type="submission" date="2020-04" db="EMBL/GenBank/DDBJ databases">
        <title>MicrobeNet Type strains.</title>
        <authorList>
            <person name="Nicholson A.C."/>
        </authorList>
    </citation>
    <scope>NUCLEOTIDE SEQUENCE [LARGE SCALE GENOMIC DNA]</scope>
    <source>
        <strain evidence="7 8">DSM 45078</strain>
    </source>
</reference>
<dbReference type="CDD" id="cd16025">
    <property type="entry name" value="PAS_like"/>
    <property type="match status" value="1"/>
</dbReference>
<dbReference type="InterPro" id="IPR000917">
    <property type="entry name" value="Sulfatase_N"/>
</dbReference>
<dbReference type="GO" id="GO:0016787">
    <property type="term" value="F:hydrolase activity"/>
    <property type="evidence" value="ECO:0007669"/>
    <property type="project" value="UniProtKB-KW"/>
</dbReference>
<dbReference type="PANTHER" id="PTHR42693:SF43">
    <property type="entry name" value="BLL2667 PROTEIN"/>
    <property type="match status" value="1"/>
</dbReference>
<feature type="compositionally biased region" description="Polar residues" evidence="5">
    <location>
        <begin position="1"/>
        <end position="10"/>
    </location>
</feature>
<evidence type="ECO:0000256" key="2">
    <source>
        <dbReference type="ARBA" id="ARBA00022723"/>
    </source>
</evidence>
<dbReference type="SUPFAM" id="SSF49899">
    <property type="entry name" value="Concanavalin A-like lectins/glucanases"/>
    <property type="match status" value="1"/>
</dbReference>
<dbReference type="Pfam" id="PF00884">
    <property type="entry name" value="Sulfatase"/>
    <property type="match status" value="1"/>
</dbReference>
<comment type="caution">
    <text evidence="7">The sequence shown here is derived from an EMBL/GenBank/DDBJ whole genome shotgun (WGS) entry which is preliminary data.</text>
</comment>
<dbReference type="Proteomes" id="UP000565715">
    <property type="component" value="Unassembled WGS sequence"/>
</dbReference>
<dbReference type="RefSeq" id="WP_068040275.1">
    <property type="nucleotide sequence ID" value="NZ_JAAXOO010000002.1"/>
</dbReference>
<evidence type="ECO:0000256" key="1">
    <source>
        <dbReference type="ARBA" id="ARBA00008779"/>
    </source>
</evidence>
<dbReference type="Gene3D" id="3.30.1120.10">
    <property type="match status" value="1"/>
</dbReference>
<dbReference type="Gene3D" id="3.40.720.10">
    <property type="entry name" value="Alkaline Phosphatase, subunit A"/>
    <property type="match status" value="1"/>
</dbReference>
<dbReference type="SUPFAM" id="SSF53649">
    <property type="entry name" value="Alkaline phosphatase-like"/>
    <property type="match status" value="1"/>
</dbReference>
<dbReference type="PANTHER" id="PTHR42693">
    <property type="entry name" value="ARYLSULFATASE FAMILY MEMBER"/>
    <property type="match status" value="1"/>
</dbReference>
<feature type="domain" description="Sulfatase N-terminal" evidence="6">
    <location>
        <begin position="36"/>
        <end position="449"/>
    </location>
</feature>